<evidence type="ECO:0000313" key="17">
    <source>
        <dbReference type="Proteomes" id="UP000767238"/>
    </source>
</evidence>
<dbReference type="Gene3D" id="2.20.25.30">
    <property type="match status" value="1"/>
</dbReference>
<feature type="transmembrane region" description="Helical" evidence="14">
    <location>
        <begin position="84"/>
        <end position="107"/>
    </location>
</feature>
<feature type="transmembrane region" description="Helical" evidence="14">
    <location>
        <begin position="119"/>
        <end position="145"/>
    </location>
</feature>
<dbReference type="InterPro" id="IPR018267">
    <property type="entry name" value="Ribosomal_eL37_CS"/>
</dbReference>
<keyword evidence="7" id="KW-0862">Zinc</keyword>
<dbReference type="GO" id="GO:0005886">
    <property type="term" value="C:plasma membrane"/>
    <property type="evidence" value="ECO:0007669"/>
    <property type="project" value="InterPro"/>
</dbReference>
<evidence type="ECO:0000256" key="6">
    <source>
        <dbReference type="ARBA" id="ARBA00022771"/>
    </source>
</evidence>
<keyword evidence="6" id="KW-0863">Zinc-finger</keyword>
<feature type="compositionally biased region" description="Pro residues" evidence="13">
    <location>
        <begin position="398"/>
        <end position="414"/>
    </location>
</feature>
<gene>
    <name evidence="16" type="ORF">KCV03_g1444</name>
</gene>
<dbReference type="GO" id="GO:0003735">
    <property type="term" value="F:structural constituent of ribosome"/>
    <property type="evidence" value="ECO:0007669"/>
    <property type="project" value="InterPro"/>
</dbReference>
<sequence>MVRPATPLSILFFIAFVLLLLSTLSTPIIQAIPLAQFDGVDFGVFGYCQNGKCSSLRVGYDTDKLFSAADNNEFSLPSSTRASLSSILIVHPVAAFLTLICFALAVAAHFHSPAHSPRYLLALLILTFPTLLVALLAFLVDILLFVPHMQWGGWIVLAATILIIASGVVTCAMRRTLVSRKARKKRIAENAEMNGANYYNNMQSERLMADELPRADSPPPMDGTFDNAKGPQFAAFETKSNERRSDDRAPLNPKAPSVTSNNTAPSARPMDDDLPPMPAQPADPYNTQQNGNPPIMLMRQTSDGSHEPQNPNRMGPPPPGYGRGRGGGYPPRGGYGPPRGGFAPRGSFGPGPRGGYGPGRGGPQGMRGPPPPGWNGPQGRGMGPGPGPGPMMGRGQRVPPPGYSNDPLPPPGVGPFPRRNGSPEDPVNGEIIGQAIEMDERTGSPAIQSPARYGEHDMSGMVGTAQPMPRPRRDITPVNQRQPSGGEPVTPSSIYSESTYVQPRVGWDAPPVPRHAPAPTAQMNAAPPLSPIQASPTSRHRRAGSESYYEDVDPRFAAADESSMVGAPIPTTLTPGPQIPTVRHPTPERLQIGQNHEGPSLERDSSYENIEGALSPAMSDTSNFTSVSQRGVNPNWRPPPGYGPGSATGLPQQRRNEQNDMILGQNPDFMLPGMRGAARGGRGRAKGTGSFGKRHNKTHVLCRRCGSRSLHVQKHTCSNCGYPSASIRKFNWGEKAKRRKTTGTGRMRSLKLVSRKFSNGFRNGTPKGARGPQNASA</sequence>
<dbReference type="GO" id="GO:0032153">
    <property type="term" value="C:cell division site"/>
    <property type="evidence" value="ECO:0007669"/>
    <property type="project" value="TreeGrafter"/>
</dbReference>
<dbReference type="AlphaFoldDB" id="A0A9P8KBW3"/>
<dbReference type="InterPro" id="IPR011331">
    <property type="entry name" value="Ribosomal_eL37/eL43"/>
</dbReference>
<feature type="transmembrane region" description="Helical" evidence="14">
    <location>
        <begin position="151"/>
        <end position="173"/>
    </location>
</feature>
<dbReference type="PANTHER" id="PTHR28013:SF3">
    <property type="entry name" value="PROTEIN DCV1-RELATED"/>
    <property type="match status" value="1"/>
</dbReference>
<dbReference type="InterPro" id="IPR001569">
    <property type="entry name" value="Ribosomal_eL37"/>
</dbReference>
<dbReference type="GO" id="GO:0006412">
    <property type="term" value="P:translation"/>
    <property type="evidence" value="ECO:0007669"/>
    <property type="project" value="InterPro"/>
</dbReference>
<keyword evidence="5" id="KW-0699">rRNA-binding</keyword>
<dbReference type="EMBL" id="JAHFYH010000006">
    <property type="protein sequence ID" value="KAH0231189.1"/>
    <property type="molecule type" value="Genomic_DNA"/>
</dbReference>
<feature type="compositionally biased region" description="Gly residues" evidence="13">
    <location>
        <begin position="321"/>
        <end position="339"/>
    </location>
</feature>
<evidence type="ECO:0000256" key="5">
    <source>
        <dbReference type="ARBA" id="ARBA00022730"/>
    </source>
</evidence>
<protein>
    <submittedName>
        <fullName evidence="16">Pali-domain-containing protein</fullName>
    </submittedName>
</protein>
<organism evidence="16 17">
    <name type="scientific">Aureobasidium melanogenum</name>
    <name type="common">Aureobasidium pullulans var. melanogenum</name>
    <dbReference type="NCBI Taxonomy" id="46634"/>
    <lineage>
        <taxon>Eukaryota</taxon>
        <taxon>Fungi</taxon>
        <taxon>Dikarya</taxon>
        <taxon>Ascomycota</taxon>
        <taxon>Pezizomycotina</taxon>
        <taxon>Dothideomycetes</taxon>
        <taxon>Dothideomycetidae</taxon>
        <taxon>Dothideales</taxon>
        <taxon>Saccotheciaceae</taxon>
        <taxon>Aureobasidium</taxon>
    </lineage>
</organism>
<keyword evidence="8" id="KW-0694">RNA-binding</keyword>
<evidence type="ECO:0000256" key="15">
    <source>
        <dbReference type="SAM" id="SignalP"/>
    </source>
</evidence>
<comment type="caution">
    <text evidence="16">The sequence shown here is derived from an EMBL/GenBank/DDBJ whole genome shotgun (WGS) entry which is preliminary data.</text>
</comment>
<dbReference type="OrthoDB" id="2354757at2759"/>
<proteinExistence type="inferred from homology"/>
<keyword evidence="3 14" id="KW-0812">Transmembrane</keyword>
<feature type="region of interest" description="Disordered" evidence="13">
    <location>
        <begin position="735"/>
        <end position="777"/>
    </location>
</feature>
<reference evidence="16" key="2">
    <citation type="submission" date="2021-08" db="EMBL/GenBank/DDBJ databases">
        <authorList>
            <person name="Gostincar C."/>
            <person name="Sun X."/>
            <person name="Song Z."/>
            <person name="Gunde-Cimerman N."/>
        </authorList>
    </citation>
    <scope>NUCLEOTIDE SEQUENCE</scope>
    <source>
        <strain evidence="16">EXF-8016</strain>
    </source>
</reference>
<dbReference type="InterPro" id="IPR009571">
    <property type="entry name" value="SUR7/Rim9-like_fungi"/>
</dbReference>
<evidence type="ECO:0000256" key="11">
    <source>
        <dbReference type="ARBA" id="ARBA00023136"/>
    </source>
</evidence>
<evidence type="ECO:0000256" key="12">
    <source>
        <dbReference type="ARBA" id="ARBA00023274"/>
    </source>
</evidence>
<evidence type="ECO:0000256" key="9">
    <source>
        <dbReference type="ARBA" id="ARBA00022980"/>
    </source>
</evidence>
<keyword evidence="10 14" id="KW-1133">Transmembrane helix</keyword>
<feature type="signal peptide" evidence="15">
    <location>
        <begin position="1"/>
        <end position="25"/>
    </location>
</feature>
<feature type="chain" id="PRO_5040224236" evidence="15">
    <location>
        <begin position="26"/>
        <end position="777"/>
    </location>
</feature>
<dbReference type="GO" id="GO:0030684">
    <property type="term" value="C:preribosome"/>
    <property type="evidence" value="ECO:0007669"/>
    <property type="project" value="UniProtKB-ARBA"/>
</dbReference>
<reference evidence="16" key="1">
    <citation type="journal article" date="2021" name="J Fungi (Basel)">
        <title>Virulence traits and population genomics of the black yeast Aureobasidium melanogenum.</title>
        <authorList>
            <person name="Cernosa A."/>
            <person name="Sun X."/>
            <person name="Gostincar C."/>
            <person name="Fang C."/>
            <person name="Gunde-Cimerman N."/>
            <person name="Song Z."/>
        </authorList>
    </citation>
    <scope>NUCLEOTIDE SEQUENCE</scope>
    <source>
        <strain evidence="16">EXF-8016</strain>
    </source>
</reference>
<comment type="similarity">
    <text evidence="2">Belongs to the eukaryotic ribosomal protein eL37 family.</text>
</comment>
<feature type="compositionally biased region" description="Polar residues" evidence="13">
    <location>
        <begin position="490"/>
        <end position="501"/>
    </location>
</feature>
<evidence type="ECO:0000256" key="4">
    <source>
        <dbReference type="ARBA" id="ARBA00022723"/>
    </source>
</evidence>
<evidence type="ECO:0000256" key="3">
    <source>
        <dbReference type="ARBA" id="ARBA00022692"/>
    </source>
</evidence>
<keyword evidence="11 14" id="KW-0472">Membrane</keyword>
<dbReference type="PANTHER" id="PTHR28013">
    <property type="entry name" value="PROTEIN DCV1-RELATED"/>
    <property type="match status" value="1"/>
</dbReference>
<dbReference type="Pfam" id="PF01907">
    <property type="entry name" value="Ribosomal_L37e"/>
    <property type="match status" value="1"/>
</dbReference>
<dbReference type="InterPro" id="IPR051380">
    <property type="entry name" value="pH-response_reg_palI/RIM9"/>
</dbReference>
<dbReference type="GO" id="GO:0008270">
    <property type="term" value="F:zinc ion binding"/>
    <property type="evidence" value="ECO:0007669"/>
    <property type="project" value="UniProtKB-KW"/>
</dbReference>
<evidence type="ECO:0000256" key="14">
    <source>
        <dbReference type="SAM" id="Phobius"/>
    </source>
</evidence>
<evidence type="ECO:0000256" key="13">
    <source>
        <dbReference type="SAM" id="MobiDB-lite"/>
    </source>
</evidence>
<dbReference type="GO" id="GO:0035838">
    <property type="term" value="C:growing cell tip"/>
    <property type="evidence" value="ECO:0007669"/>
    <property type="project" value="TreeGrafter"/>
</dbReference>
<feature type="region of interest" description="Disordered" evidence="13">
    <location>
        <begin position="238"/>
        <end position="548"/>
    </location>
</feature>
<feature type="compositionally biased region" description="Basic and acidic residues" evidence="13">
    <location>
        <begin position="239"/>
        <end position="249"/>
    </location>
</feature>
<dbReference type="FunFam" id="2.20.25.30:FF:000001">
    <property type="entry name" value="Ribosomal protein L37"/>
    <property type="match status" value="1"/>
</dbReference>
<dbReference type="SUPFAM" id="SSF57829">
    <property type="entry name" value="Zn-binding ribosomal proteins"/>
    <property type="match status" value="1"/>
</dbReference>
<accession>A0A9P8KBW3</accession>
<dbReference type="Proteomes" id="UP000767238">
    <property type="component" value="Unassembled WGS sequence"/>
</dbReference>
<keyword evidence="9" id="KW-0689">Ribosomal protein</keyword>
<dbReference type="GO" id="GO:0019843">
    <property type="term" value="F:rRNA binding"/>
    <property type="evidence" value="ECO:0007669"/>
    <property type="project" value="UniProtKB-KW"/>
</dbReference>
<feature type="region of interest" description="Disordered" evidence="13">
    <location>
        <begin position="616"/>
        <end position="652"/>
    </location>
</feature>
<keyword evidence="15" id="KW-0732">Signal</keyword>
<feature type="compositionally biased region" description="Polar residues" evidence="13">
    <location>
        <begin position="618"/>
        <end position="632"/>
    </location>
</feature>
<evidence type="ECO:0000256" key="7">
    <source>
        <dbReference type="ARBA" id="ARBA00022833"/>
    </source>
</evidence>
<dbReference type="Pfam" id="PF06687">
    <property type="entry name" value="SUR7"/>
    <property type="match status" value="1"/>
</dbReference>
<evidence type="ECO:0000313" key="16">
    <source>
        <dbReference type="EMBL" id="KAH0231189.1"/>
    </source>
</evidence>
<feature type="non-terminal residue" evidence="16">
    <location>
        <position position="1"/>
    </location>
</feature>
<keyword evidence="4" id="KW-0479">Metal-binding</keyword>
<evidence type="ECO:0000256" key="10">
    <source>
        <dbReference type="ARBA" id="ARBA00022989"/>
    </source>
</evidence>
<evidence type="ECO:0000256" key="1">
    <source>
        <dbReference type="ARBA" id="ARBA00004141"/>
    </source>
</evidence>
<name>A0A9P8KBW3_AURME</name>
<evidence type="ECO:0000256" key="8">
    <source>
        <dbReference type="ARBA" id="ARBA00022884"/>
    </source>
</evidence>
<feature type="compositionally biased region" description="Gly residues" evidence="13">
    <location>
        <begin position="348"/>
        <end position="365"/>
    </location>
</feature>
<evidence type="ECO:0000256" key="2">
    <source>
        <dbReference type="ARBA" id="ARBA00009805"/>
    </source>
</evidence>
<comment type="subcellular location">
    <subcellularLocation>
        <location evidence="1">Membrane</location>
        <topology evidence="1">Multi-pass membrane protein</topology>
    </subcellularLocation>
</comment>
<keyword evidence="12" id="KW-0687">Ribonucleoprotein</keyword>
<dbReference type="GO" id="GO:0022625">
    <property type="term" value="C:cytosolic large ribosomal subunit"/>
    <property type="evidence" value="ECO:0007669"/>
    <property type="project" value="UniProtKB-ARBA"/>
</dbReference>
<dbReference type="InterPro" id="IPR011332">
    <property type="entry name" value="Ribosomal_zn-bd"/>
</dbReference>
<dbReference type="PROSITE" id="PS01077">
    <property type="entry name" value="RIBOSOMAL_L37E"/>
    <property type="match status" value="1"/>
</dbReference>
<feature type="region of interest" description="Disordered" evidence="13">
    <location>
        <begin position="561"/>
        <end position="604"/>
    </location>
</feature>